<dbReference type="InterPro" id="IPR050357">
    <property type="entry name" value="Arrestin_domain-protein"/>
</dbReference>
<proteinExistence type="predicted"/>
<dbReference type="CDD" id="cd22952">
    <property type="entry name" value="ART10-like"/>
    <property type="match status" value="1"/>
</dbReference>
<dbReference type="InterPro" id="IPR011021">
    <property type="entry name" value="Arrestin-like_N"/>
</dbReference>
<dbReference type="Pfam" id="PF00339">
    <property type="entry name" value="Arrestin_N"/>
    <property type="match status" value="1"/>
</dbReference>
<dbReference type="Proteomes" id="UP001595075">
    <property type="component" value="Unassembled WGS sequence"/>
</dbReference>
<dbReference type="PANTHER" id="PTHR11188">
    <property type="entry name" value="ARRESTIN DOMAIN CONTAINING PROTEIN"/>
    <property type="match status" value="1"/>
</dbReference>
<feature type="domain" description="Arrestin-like N-terminal" evidence="1">
    <location>
        <begin position="13"/>
        <end position="165"/>
    </location>
</feature>
<organism evidence="2 3">
    <name type="scientific">Oculimacula yallundae</name>
    <dbReference type="NCBI Taxonomy" id="86028"/>
    <lineage>
        <taxon>Eukaryota</taxon>
        <taxon>Fungi</taxon>
        <taxon>Dikarya</taxon>
        <taxon>Ascomycota</taxon>
        <taxon>Pezizomycotina</taxon>
        <taxon>Leotiomycetes</taxon>
        <taxon>Helotiales</taxon>
        <taxon>Ploettnerulaceae</taxon>
        <taxon>Oculimacula</taxon>
    </lineage>
</organism>
<sequence length="409" mass="44428">MKVTIQLDRTAVDHDRRFTSTDYVRGNVVLSLQRADAVSRITVELSGSLLSSVVAAATNPLDGTLHALNTHKLFDICQPVFPPPDLPISTKGFSLSKGTSTFPFVLRFPLISTCSDTNHDWIKHLNTSLPPSIKVQAPNSAASAEAKYALKVKVERPGRFKPDVTSQLDLDFMPLDPTLPPPMLNPVSARTSRSLLRTFSGTSPPSSPPVTSRLDNSVITFEASLPSPAILHTTHRLPLSILAFIKSASQIEGSTVFLRSLYLSLRTETIVTVGPNSTSWLSSEELVNVSDLNIELGDVSVGTGRLEDSLWKDVAVPKMTPSFTSCTLIQQHFLVVCGGFSYGMDGQIQIIKTSINVDIHTGIKPECVSLESGQEGAPFVPWRVGSERHLGIMRRSDSIVTNEPPPAYS</sequence>
<evidence type="ECO:0000313" key="3">
    <source>
        <dbReference type="Proteomes" id="UP001595075"/>
    </source>
</evidence>
<accession>A0ABR4BWK0</accession>
<dbReference type="Gene3D" id="2.60.40.640">
    <property type="match status" value="1"/>
</dbReference>
<dbReference type="InterPro" id="IPR014752">
    <property type="entry name" value="Arrestin-like_C"/>
</dbReference>
<gene>
    <name evidence="2" type="ORF">VTL71DRAFT_6290</name>
</gene>
<evidence type="ECO:0000313" key="2">
    <source>
        <dbReference type="EMBL" id="KAL2062024.1"/>
    </source>
</evidence>
<comment type="caution">
    <text evidence="2">The sequence shown here is derived from an EMBL/GenBank/DDBJ whole genome shotgun (WGS) entry which is preliminary data.</text>
</comment>
<reference evidence="2 3" key="1">
    <citation type="journal article" date="2024" name="Commun. Biol.">
        <title>Comparative genomic analysis of thermophilic fungi reveals convergent evolutionary adaptations and gene losses.</title>
        <authorList>
            <person name="Steindorff A.S."/>
            <person name="Aguilar-Pontes M.V."/>
            <person name="Robinson A.J."/>
            <person name="Andreopoulos B."/>
            <person name="LaButti K."/>
            <person name="Kuo A."/>
            <person name="Mondo S."/>
            <person name="Riley R."/>
            <person name="Otillar R."/>
            <person name="Haridas S."/>
            <person name="Lipzen A."/>
            <person name="Grimwood J."/>
            <person name="Schmutz J."/>
            <person name="Clum A."/>
            <person name="Reid I.D."/>
            <person name="Moisan M.C."/>
            <person name="Butler G."/>
            <person name="Nguyen T.T.M."/>
            <person name="Dewar K."/>
            <person name="Conant G."/>
            <person name="Drula E."/>
            <person name="Henrissat B."/>
            <person name="Hansel C."/>
            <person name="Singer S."/>
            <person name="Hutchinson M.I."/>
            <person name="de Vries R.P."/>
            <person name="Natvig D.O."/>
            <person name="Powell A.J."/>
            <person name="Tsang A."/>
            <person name="Grigoriev I.V."/>
        </authorList>
    </citation>
    <scope>NUCLEOTIDE SEQUENCE [LARGE SCALE GENOMIC DNA]</scope>
    <source>
        <strain evidence="2 3">CBS 494.80</strain>
    </source>
</reference>
<dbReference type="PANTHER" id="PTHR11188:SF166">
    <property type="entry name" value="ARRESTIN (OR S-ANTIGEN), N-TERMINAL DOMAIN PROTEIN (AFU_ORTHOLOGUE AFUA_7G02050)"/>
    <property type="match status" value="1"/>
</dbReference>
<dbReference type="EMBL" id="JAZHXI010000017">
    <property type="protein sequence ID" value="KAL2062024.1"/>
    <property type="molecule type" value="Genomic_DNA"/>
</dbReference>
<protein>
    <recommendedName>
        <fullName evidence="1">Arrestin-like N-terminal domain-containing protein</fullName>
    </recommendedName>
</protein>
<name>A0ABR4BWK0_9HELO</name>
<evidence type="ECO:0000259" key="1">
    <source>
        <dbReference type="Pfam" id="PF00339"/>
    </source>
</evidence>
<keyword evidence="3" id="KW-1185">Reference proteome</keyword>